<dbReference type="GO" id="GO:0004096">
    <property type="term" value="F:catalase activity"/>
    <property type="evidence" value="ECO:0007669"/>
    <property type="project" value="InterPro"/>
</dbReference>
<dbReference type="Gene3D" id="2.40.180.10">
    <property type="entry name" value="Catalase core domain"/>
    <property type="match status" value="1"/>
</dbReference>
<proteinExistence type="predicted"/>
<name>A0A2B8B6G5_9PROT</name>
<dbReference type="PROSITE" id="PS51402">
    <property type="entry name" value="CATALASE_3"/>
    <property type="match status" value="1"/>
</dbReference>
<protein>
    <submittedName>
        <fullName evidence="2">Catalase</fullName>
    </submittedName>
</protein>
<reference evidence="3" key="1">
    <citation type="submission" date="2017-10" db="EMBL/GenBank/DDBJ databases">
        <authorList>
            <person name="Kravchenko I.K."/>
            <person name="Grouzdev D.S."/>
        </authorList>
    </citation>
    <scope>NUCLEOTIDE SEQUENCE [LARGE SCALE GENOMIC DNA]</scope>
    <source>
        <strain evidence="3">B2</strain>
    </source>
</reference>
<evidence type="ECO:0000313" key="3">
    <source>
        <dbReference type="Proteomes" id="UP000225379"/>
    </source>
</evidence>
<gene>
    <name evidence="2" type="ORF">CRT60_23240</name>
</gene>
<dbReference type="GO" id="GO:0020037">
    <property type="term" value="F:heme binding"/>
    <property type="evidence" value="ECO:0007669"/>
    <property type="project" value="InterPro"/>
</dbReference>
<organism evidence="2 3">
    <name type="scientific">Azospirillum palustre</name>
    <dbReference type="NCBI Taxonomy" id="2044885"/>
    <lineage>
        <taxon>Bacteria</taxon>
        <taxon>Pseudomonadati</taxon>
        <taxon>Pseudomonadota</taxon>
        <taxon>Alphaproteobacteria</taxon>
        <taxon>Rhodospirillales</taxon>
        <taxon>Azospirillaceae</taxon>
        <taxon>Azospirillum</taxon>
    </lineage>
</organism>
<sequence length="379" mass="40960">MSAASTRPNAQPNARRAASPLAYTPSVENPGPDEAQVFNDLAETMLSISARTFEDSGHASRSVHAKSHGLLIGRLDVLDDLPAELAQGLFAKAESYPAILRLSTTPGDILPDSVSTPRGLAVKVLGVSGERLPGSEGEATQDFVMANGPVFSAPDAKQFLSTLKLLAATTDRAETAKKVLSAGLRVAERVVEAFGGESATLKTLGGHPETHILGETFYSQAALRHGDHIAKLSIVPVSPNLTALENAPLDLNGKPNGIREAVTEFFRDHEAVWELRAQLRTDEERMPVEDASVVWPEDLSPYRTIARITVPPQTAWSEERSRAGDDRLAFSPWHGLAAHRPLGSIMRARRLAYDRSAEFRMERNGCPMHEPAAGYRLPG</sequence>
<comment type="caution">
    <text evidence="2">The sequence shown here is derived from an EMBL/GenBank/DDBJ whole genome shotgun (WGS) entry which is preliminary data.</text>
</comment>
<dbReference type="GO" id="GO:0006979">
    <property type="term" value="P:response to oxidative stress"/>
    <property type="evidence" value="ECO:0007669"/>
    <property type="project" value="InterPro"/>
</dbReference>
<dbReference type="AlphaFoldDB" id="A0A2B8B6G5"/>
<dbReference type="EMBL" id="PDKW01000043">
    <property type="protein sequence ID" value="PGH52857.1"/>
    <property type="molecule type" value="Genomic_DNA"/>
</dbReference>
<dbReference type="PANTHER" id="PTHR36195:SF4">
    <property type="entry name" value="DOMAIN PROTEIN, PUTATIVE (AFU_ORTHOLOGUE AFUA_5G01990)-RELATED"/>
    <property type="match status" value="1"/>
</dbReference>
<dbReference type="InterPro" id="IPR020835">
    <property type="entry name" value="Catalase_sf"/>
</dbReference>
<accession>A0A2B8B6G5</accession>
<feature type="region of interest" description="Disordered" evidence="1">
    <location>
        <begin position="1"/>
        <end position="33"/>
    </location>
</feature>
<keyword evidence="3" id="KW-1185">Reference proteome</keyword>
<dbReference type="CDD" id="cd08152">
    <property type="entry name" value="y4iL_like"/>
    <property type="match status" value="1"/>
</dbReference>
<evidence type="ECO:0000256" key="1">
    <source>
        <dbReference type="SAM" id="MobiDB-lite"/>
    </source>
</evidence>
<dbReference type="PANTHER" id="PTHR36195">
    <property type="entry name" value="DOMAIN PROTEIN, PUTATIVE (AFU_ORTHOLOGUE AFUA_5G01990)-RELATED-RELATED"/>
    <property type="match status" value="1"/>
</dbReference>
<evidence type="ECO:0000313" key="2">
    <source>
        <dbReference type="EMBL" id="PGH52857.1"/>
    </source>
</evidence>
<dbReference type="Proteomes" id="UP000225379">
    <property type="component" value="Unassembled WGS sequence"/>
</dbReference>
<dbReference type="InterPro" id="IPR018028">
    <property type="entry name" value="Catalase"/>
</dbReference>
<dbReference type="SUPFAM" id="SSF56634">
    <property type="entry name" value="Heme-dependent catalase-like"/>
    <property type="match status" value="1"/>
</dbReference>
<dbReference type="RefSeq" id="WP_098738956.1">
    <property type="nucleotide sequence ID" value="NZ_PDKW01000043.1"/>
</dbReference>
<feature type="compositionally biased region" description="Low complexity" evidence="1">
    <location>
        <begin position="7"/>
        <end position="18"/>
    </location>
</feature>